<dbReference type="Gene3D" id="3.30.470.10">
    <property type="match status" value="1"/>
</dbReference>
<dbReference type="InterPro" id="IPR050571">
    <property type="entry name" value="Class-IV_PLP-Dep_Aminotrnsfr"/>
</dbReference>
<dbReference type="SUPFAM" id="SSF56752">
    <property type="entry name" value="D-aminoacid aminotransferase-like PLP-dependent enzymes"/>
    <property type="match status" value="1"/>
</dbReference>
<dbReference type="InterPro" id="IPR043131">
    <property type="entry name" value="BCAT-like_N"/>
</dbReference>
<protein>
    <submittedName>
        <fullName evidence="7">4-amino-4-deoxychorismate lyase</fullName>
        <ecNumber evidence="7">4.1.3.38</ecNumber>
    </submittedName>
</protein>
<dbReference type="InterPro" id="IPR036038">
    <property type="entry name" value="Aminotransferase-like"/>
</dbReference>
<comment type="similarity">
    <text evidence="2 5">Belongs to the class-IV pyridoxal-phosphate-dependent aminotransferase family.</text>
</comment>
<organism evidence="7 8">
    <name type="scientific">Paenibacillus protaetiae</name>
    <dbReference type="NCBI Taxonomy" id="2509456"/>
    <lineage>
        <taxon>Bacteria</taxon>
        <taxon>Bacillati</taxon>
        <taxon>Bacillota</taxon>
        <taxon>Bacilli</taxon>
        <taxon>Bacillales</taxon>
        <taxon>Paenibacillaceae</taxon>
        <taxon>Paenibacillus</taxon>
    </lineage>
</organism>
<dbReference type="Gene3D" id="3.20.10.10">
    <property type="entry name" value="D-amino Acid Aminotransferase, subunit A, domain 2"/>
    <property type="match status" value="1"/>
</dbReference>
<gene>
    <name evidence="7" type="primary">pabC</name>
    <name evidence="7" type="ORF">ET464_14490</name>
</gene>
<dbReference type="EC" id="4.1.3.38" evidence="7"/>
<dbReference type="InterPro" id="IPR001544">
    <property type="entry name" value="Aminotrans_IV"/>
</dbReference>
<dbReference type="FunFam" id="3.20.10.10:FF:000002">
    <property type="entry name" value="D-alanine aminotransferase"/>
    <property type="match status" value="1"/>
</dbReference>
<dbReference type="GO" id="GO:0005829">
    <property type="term" value="C:cytosol"/>
    <property type="evidence" value="ECO:0007669"/>
    <property type="project" value="TreeGrafter"/>
</dbReference>
<proteinExistence type="inferred from homology"/>
<dbReference type="RefSeq" id="WP_129442042.1">
    <property type="nucleotide sequence ID" value="NZ_CP035492.1"/>
</dbReference>
<keyword evidence="4 6" id="KW-0663">Pyridoxal phosphate</keyword>
<evidence type="ECO:0000256" key="2">
    <source>
        <dbReference type="ARBA" id="ARBA00009320"/>
    </source>
</evidence>
<dbReference type="PANTHER" id="PTHR42743">
    <property type="entry name" value="AMINO-ACID AMINOTRANSFERASE"/>
    <property type="match status" value="1"/>
</dbReference>
<dbReference type="InterPro" id="IPR018300">
    <property type="entry name" value="Aminotrans_IV_CS"/>
</dbReference>
<comment type="subunit">
    <text evidence="3">Homodimer.</text>
</comment>
<evidence type="ECO:0000313" key="8">
    <source>
        <dbReference type="Proteomes" id="UP000293568"/>
    </source>
</evidence>
<evidence type="ECO:0000256" key="4">
    <source>
        <dbReference type="ARBA" id="ARBA00022898"/>
    </source>
</evidence>
<dbReference type="GO" id="GO:0008696">
    <property type="term" value="F:4-amino-4-deoxychorismate lyase activity"/>
    <property type="evidence" value="ECO:0007669"/>
    <property type="project" value="UniProtKB-EC"/>
</dbReference>
<accession>A0A4P6EXD5</accession>
<sequence>MKVGYNGDVVDAKEAVISVFDHGFLYGMGLFETFRTYGGKPYLLDRHMQRLAAGCRELGIRIPITGAEVREWLSRLLAANGLGEAYVRLTVSAGDAGLGLPSGEYEQPNVVLLVKPLPDVSEEVYRQGRELRLLKTARNTPEGGYRLKSLHYMNNILAKQELLAAKVSAGAEGLMLTREGRLAEGIVSNLFFVRDGKVCTPGLETGILPGITRQRVLELASEAGYETEEGLYGWDDLLQAAEVWTTGSVQELMPITKLTDLQGVSYQVGQGTAGPAASALLAAYRHDARNVKA</sequence>
<dbReference type="PROSITE" id="PS00770">
    <property type="entry name" value="AA_TRANSFER_CLASS_4"/>
    <property type="match status" value="1"/>
</dbReference>
<dbReference type="KEGG" id="pprt:ET464_14490"/>
<evidence type="ECO:0000313" key="7">
    <source>
        <dbReference type="EMBL" id="QAY67416.1"/>
    </source>
</evidence>
<dbReference type="GO" id="GO:0046394">
    <property type="term" value="P:carboxylic acid biosynthetic process"/>
    <property type="evidence" value="ECO:0007669"/>
    <property type="project" value="UniProtKB-ARBA"/>
</dbReference>
<comment type="cofactor">
    <cofactor evidence="1 6">
        <name>pyridoxal 5'-phosphate</name>
        <dbReference type="ChEBI" id="CHEBI:597326"/>
    </cofactor>
</comment>
<evidence type="ECO:0000256" key="6">
    <source>
        <dbReference type="RuleBase" id="RU004516"/>
    </source>
</evidence>
<keyword evidence="7" id="KW-0456">Lyase</keyword>
<keyword evidence="8" id="KW-1185">Reference proteome</keyword>
<evidence type="ECO:0000256" key="1">
    <source>
        <dbReference type="ARBA" id="ARBA00001933"/>
    </source>
</evidence>
<name>A0A4P6EXD5_9BACL</name>
<reference evidence="7 8" key="1">
    <citation type="submission" date="2019-01" db="EMBL/GenBank/DDBJ databases">
        <title>Genome sequencing of strain FW100M-2.</title>
        <authorList>
            <person name="Heo J."/>
            <person name="Kim S.-J."/>
            <person name="Kim J.-S."/>
            <person name="Hong S.-B."/>
            <person name="Kwon S.-W."/>
        </authorList>
    </citation>
    <scope>NUCLEOTIDE SEQUENCE [LARGE SCALE GENOMIC DNA]</scope>
    <source>
        <strain evidence="7 8">FW100M-2</strain>
    </source>
</reference>
<dbReference type="PANTHER" id="PTHR42743:SF11">
    <property type="entry name" value="AMINODEOXYCHORISMATE LYASE"/>
    <property type="match status" value="1"/>
</dbReference>
<evidence type="ECO:0000256" key="5">
    <source>
        <dbReference type="RuleBase" id="RU004106"/>
    </source>
</evidence>
<dbReference type="Pfam" id="PF01063">
    <property type="entry name" value="Aminotran_4"/>
    <property type="match status" value="1"/>
</dbReference>
<dbReference type="GO" id="GO:0008652">
    <property type="term" value="P:amino acid biosynthetic process"/>
    <property type="evidence" value="ECO:0007669"/>
    <property type="project" value="UniProtKB-ARBA"/>
</dbReference>
<dbReference type="OrthoDB" id="9805628at2"/>
<dbReference type="NCBIfam" id="NF005800">
    <property type="entry name" value="PRK07650.1"/>
    <property type="match status" value="1"/>
</dbReference>
<dbReference type="Proteomes" id="UP000293568">
    <property type="component" value="Chromosome"/>
</dbReference>
<evidence type="ECO:0000256" key="3">
    <source>
        <dbReference type="ARBA" id="ARBA00011738"/>
    </source>
</evidence>
<dbReference type="InterPro" id="IPR043132">
    <property type="entry name" value="BCAT-like_C"/>
</dbReference>
<dbReference type="AlphaFoldDB" id="A0A4P6EXD5"/>
<dbReference type="EMBL" id="CP035492">
    <property type="protein sequence ID" value="QAY67416.1"/>
    <property type="molecule type" value="Genomic_DNA"/>
</dbReference>